<comment type="caution">
    <text evidence="2">The sequence shown here is derived from an EMBL/GenBank/DDBJ whole genome shotgun (WGS) entry which is preliminary data.</text>
</comment>
<reference evidence="3" key="1">
    <citation type="journal article" date="2018" name="Front. Microbiol.">
        <title>Comparative Genomics of the Herbivore Gut Symbiont Lactobacillus reuteri Reveals Genetic Diversity and Lifestyle Adaptation.</title>
        <authorList>
            <person name="Zhao J."/>
        </authorList>
    </citation>
    <scope>NUCLEOTIDE SEQUENCE [LARGE SCALE GENOMIC DNA]</scope>
    <source>
        <strain evidence="3">LR9</strain>
    </source>
</reference>
<dbReference type="RefSeq" id="WP_109883968.1">
    <property type="nucleotide sequence ID" value="NZ_JAYFHP010000001.1"/>
</dbReference>
<evidence type="ECO:0008006" key="4">
    <source>
        <dbReference type="Google" id="ProtNLM"/>
    </source>
</evidence>
<feature type="region of interest" description="Disordered" evidence="1">
    <location>
        <begin position="1"/>
        <end position="33"/>
    </location>
</feature>
<name>A0ABD6Y7D0_LIMRT</name>
<dbReference type="AlphaFoldDB" id="A0ABD6Y7D0"/>
<proteinExistence type="predicted"/>
<dbReference type="EMBL" id="QGHV01000018">
    <property type="protein sequence ID" value="PWT37684.1"/>
    <property type="molecule type" value="Genomic_DNA"/>
</dbReference>
<protein>
    <recommendedName>
        <fullName evidence="4">CopG family transcriptional regulator</fullName>
    </recommendedName>
</protein>
<evidence type="ECO:0000313" key="2">
    <source>
        <dbReference type="EMBL" id="PWT37684.1"/>
    </source>
</evidence>
<evidence type="ECO:0000256" key="1">
    <source>
        <dbReference type="SAM" id="MobiDB-lite"/>
    </source>
</evidence>
<gene>
    <name evidence="2" type="ORF">DKZ35_04190</name>
</gene>
<sequence>MAEDDYLDSASETIKKTDGGSMGSKESPYRLGTNETKPIRVSLDLYELIRRIAFEEKRSMLEITNQLILDGLNSGTFSDYKEYLDK</sequence>
<evidence type="ECO:0000313" key="3">
    <source>
        <dbReference type="Proteomes" id="UP000245735"/>
    </source>
</evidence>
<dbReference type="Proteomes" id="UP000245735">
    <property type="component" value="Unassembled WGS sequence"/>
</dbReference>
<organism evidence="2 3">
    <name type="scientific">Limosilactobacillus reuteri</name>
    <name type="common">Lactobacillus reuteri</name>
    <dbReference type="NCBI Taxonomy" id="1598"/>
    <lineage>
        <taxon>Bacteria</taxon>
        <taxon>Bacillati</taxon>
        <taxon>Bacillota</taxon>
        <taxon>Bacilli</taxon>
        <taxon>Lactobacillales</taxon>
        <taxon>Lactobacillaceae</taxon>
        <taxon>Limosilactobacillus</taxon>
    </lineage>
</organism>
<accession>A0ABD6Y7D0</accession>